<dbReference type="PANTHER" id="PTHR43133">
    <property type="entry name" value="RNA POLYMERASE ECF-TYPE SIGMA FACTO"/>
    <property type="match status" value="1"/>
</dbReference>
<dbReference type="InterPro" id="IPR013249">
    <property type="entry name" value="RNA_pol_sigma70_r4_t2"/>
</dbReference>
<dbReference type="InterPro" id="IPR013325">
    <property type="entry name" value="RNA_pol_sigma_r2"/>
</dbReference>
<dbReference type="Gene3D" id="1.10.1740.10">
    <property type="match status" value="1"/>
</dbReference>
<dbReference type="InterPro" id="IPR013324">
    <property type="entry name" value="RNA_pol_sigma_r3/r4-like"/>
</dbReference>
<feature type="domain" description="RNA polymerase sigma-70 region 2" evidence="5">
    <location>
        <begin position="42"/>
        <end position="109"/>
    </location>
</feature>
<feature type="domain" description="RNA polymerase sigma factor 70 region 4 type 2" evidence="6">
    <location>
        <begin position="142"/>
        <end position="194"/>
    </location>
</feature>
<protein>
    <submittedName>
        <fullName evidence="7">Sigma-70 family RNA polymerase sigma factor</fullName>
    </submittedName>
</protein>
<dbReference type="InterPro" id="IPR039425">
    <property type="entry name" value="RNA_pol_sigma-70-like"/>
</dbReference>
<proteinExistence type="inferred from homology"/>
<keyword evidence="2" id="KW-0805">Transcription regulation</keyword>
<dbReference type="Gene3D" id="1.10.10.10">
    <property type="entry name" value="Winged helix-like DNA-binding domain superfamily/Winged helix DNA-binding domain"/>
    <property type="match status" value="1"/>
</dbReference>
<dbReference type="GO" id="GO:0003677">
    <property type="term" value="F:DNA binding"/>
    <property type="evidence" value="ECO:0007669"/>
    <property type="project" value="InterPro"/>
</dbReference>
<evidence type="ECO:0000313" key="7">
    <source>
        <dbReference type="EMBL" id="MBK9295345.1"/>
    </source>
</evidence>
<dbReference type="GO" id="GO:0006352">
    <property type="term" value="P:DNA-templated transcription initiation"/>
    <property type="evidence" value="ECO:0007669"/>
    <property type="project" value="InterPro"/>
</dbReference>
<dbReference type="Pfam" id="PF04542">
    <property type="entry name" value="Sigma70_r2"/>
    <property type="match status" value="1"/>
</dbReference>
<dbReference type="SUPFAM" id="SSF88946">
    <property type="entry name" value="Sigma2 domain of RNA polymerase sigma factors"/>
    <property type="match status" value="1"/>
</dbReference>
<dbReference type="InterPro" id="IPR036388">
    <property type="entry name" value="WH-like_DNA-bd_sf"/>
</dbReference>
<accession>A0A936N8J3</accession>
<evidence type="ECO:0000313" key="8">
    <source>
        <dbReference type="Proteomes" id="UP000727993"/>
    </source>
</evidence>
<dbReference type="AlphaFoldDB" id="A0A936N8J3"/>
<evidence type="ECO:0000256" key="4">
    <source>
        <dbReference type="ARBA" id="ARBA00023163"/>
    </source>
</evidence>
<evidence type="ECO:0000256" key="3">
    <source>
        <dbReference type="ARBA" id="ARBA00023082"/>
    </source>
</evidence>
<dbReference type="PANTHER" id="PTHR43133:SF62">
    <property type="entry name" value="RNA POLYMERASE SIGMA FACTOR SIGZ"/>
    <property type="match status" value="1"/>
</dbReference>
<reference evidence="7 8" key="1">
    <citation type="submission" date="2020-10" db="EMBL/GenBank/DDBJ databases">
        <title>Connecting structure to function with the recovery of over 1000 high-quality activated sludge metagenome-assembled genomes encoding full-length rRNA genes using long-read sequencing.</title>
        <authorList>
            <person name="Singleton C.M."/>
            <person name="Petriglieri F."/>
            <person name="Kristensen J.M."/>
            <person name="Kirkegaard R.H."/>
            <person name="Michaelsen T.Y."/>
            <person name="Andersen M.H."/>
            <person name="Karst S.M."/>
            <person name="Dueholm M.S."/>
            <person name="Nielsen P.H."/>
            <person name="Albertsen M."/>
        </authorList>
    </citation>
    <scope>NUCLEOTIDE SEQUENCE [LARGE SCALE GENOMIC DNA]</scope>
    <source>
        <strain evidence="7">Lyne_18-Q3-R50-59_MAXAC.006</strain>
    </source>
</reference>
<keyword evidence="3" id="KW-0731">Sigma factor</keyword>
<name>A0A936N8J3_9ACTN</name>
<gene>
    <name evidence="7" type="ORF">IPN02_00390</name>
</gene>
<dbReference type="Pfam" id="PF08281">
    <property type="entry name" value="Sigma70_r4_2"/>
    <property type="match status" value="1"/>
</dbReference>
<dbReference type="Proteomes" id="UP000727993">
    <property type="component" value="Unassembled WGS sequence"/>
</dbReference>
<organism evidence="7 8">
    <name type="scientific">Candidatus Neomicrothrix subdominans</name>
    <dbReference type="NCBI Taxonomy" id="2954438"/>
    <lineage>
        <taxon>Bacteria</taxon>
        <taxon>Bacillati</taxon>
        <taxon>Actinomycetota</taxon>
        <taxon>Acidimicrobiia</taxon>
        <taxon>Acidimicrobiales</taxon>
        <taxon>Microthrixaceae</taxon>
        <taxon>Candidatus Neomicrothrix</taxon>
    </lineage>
</organism>
<evidence type="ECO:0000256" key="1">
    <source>
        <dbReference type="ARBA" id="ARBA00010641"/>
    </source>
</evidence>
<dbReference type="GO" id="GO:0016987">
    <property type="term" value="F:sigma factor activity"/>
    <property type="evidence" value="ECO:0007669"/>
    <property type="project" value="UniProtKB-KW"/>
</dbReference>
<dbReference type="CDD" id="cd06171">
    <property type="entry name" value="Sigma70_r4"/>
    <property type="match status" value="1"/>
</dbReference>
<evidence type="ECO:0000259" key="5">
    <source>
        <dbReference type="Pfam" id="PF04542"/>
    </source>
</evidence>
<dbReference type="EMBL" id="JADJZA010000001">
    <property type="protein sequence ID" value="MBK9295345.1"/>
    <property type="molecule type" value="Genomic_DNA"/>
</dbReference>
<dbReference type="SUPFAM" id="SSF88659">
    <property type="entry name" value="Sigma3 and sigma4 domains of RNA polymerase sigma factors"/>
    <property type="match status" value="1"/>
</dbReference>
<dbReference type="InterPro" id="IPR014284">
    <property type="entry name" value="RNA_pol_sigma-70_dom"/>
</dbReference>
<dbReference type="NCBIfam" id="TIGR02937">
    <property type="entry name" value="sigma70-ECF"/>
    <property type="match status" value="1"/>
</dbReference>
<keyword evidence="4" id="KW-0804">Transcription</keyword>
<sequence length="207" mass="23456">MSDPRGHAGSEYEQMDPELAALSDAALVVAVGRYDEAALRELYRRHGDAVFGLANRVICDRHIAEEVLQDTFVRLWNSPERFDPERGTLRTYLLRMTHSRSVDRIRSEQARRDREERHEVDLATTRPPADIEREAWEMIRSDNIRNALEELSASERDAIVLAYFGGRTYREVATQLSIPEGTAKSRIRLGLAKLASHLEAAGLGVQT</sequence>
<comment type="similarity">
    <text evidence="1">Belongs to the sigma-70 factor family. ECF subfamily.</text>
</comment>
<evidence type="ECO:0000259" key="6">
    <source>
        <dbReference type="Pfam" id="PF08281"/>
    </source>
</evidence>
<evidence type="ECO:0000256" key="2">
    <source>
        <dbReference type="ARBA" id="ARBA00023015"/>
    </source>
</evidence>
<dbReference type="InterPro" id="IPR007627">
    <property type="entry name" value="RNA_pol_sigma70_r2"/>
</dbReference>
<comment type="caution">
    <text evidence="7">The sequence shown here is derived from an EMBL/GenBank/DDBJ whole genome shotgun (WGS) entry which is preliminary data.</text>
</comment>